<evidence type="ECO:0000256" key="1">
    <source>
        <dbReference type="SAM" id="MobiDB-lite"/>
    </source>
</evidence>
<gene>
    <name evidence="3" type="ORF">HRJ53_15305</name>
</gene>
<organism evidence="3 4">
    <name type="scientific">Candidatus Acidiferrum panamense</name>
    <dbReference type="NCBI Taxonomy" id="2741543"/>
    <lineage>
        <taxon>Bacteria</taxon>
        <taxon>Pseudomonadati</taxon>
        <taxon>Acidobacteriota</taxon>
        <taxon>Terriglobia</taxon>
        <taxon>Candidatus Acidiferrales</taxon>
        <taxon>Candidatus Acidiferrum</taxon>
    </lineage>
</organism>
<dbReference type="AlphaFoldDB" id="A0A7V8NRU6"/>
<sequence length="177" mass="18419">MKQILKARFFTPLAQCPIGALRAVCMLGYLTTFLAAGAAAQGANADLAGNWKGELGEGAAKLHLVLTITKASNGEFSGELNSVDQGAKLPMDSITLKADVFRFEVKAVGGVYEGKLNSAGTEIAGTWTQSGVPPQPLKFARSTADSGAKEKSVQNVPEGPKEKPLSAFLDVVVPIAS</sequence>
<feature type="non-terminal residue" evidence="3">
    <location>
        <position position="177"/>
    </location>
</feature>
<keyword evidence="4" id="KW-1185">Reference proteome</keyword>
<dbReference type="EMBL" id="JACDQQ010001468">
    <property type="protein sequence ID" value="MBA0086347.1"/>
    <property type="molecule type" value="Genomic_DNA"/>
</dbReference>
<evidence type="ECO:0000313" key="3">
    <source>
        <dbReference type="EMBL" id="MBA0086347.1"/>
    </source>
</evidence>
<evidence type="ECO:0000313" key="4">
    <source>
        <dbReference type="Proteomes" id="UP000567293"/>
    </source>
</evidence>
<name>A0A7V8NRU6_9BACT</name>
<feature type="signal peptide" evidence="2">
    <location>
        <begin position="1"/>
        <end position="38"/>
    </location>
</feature>
<feature type="chain" id="PRO_5031093626" evidence="2">
    <location>
        <begin position="39"/>
        <end position="177"/>
    </location>
</feature>
<reference evidence="3" key="1">
    <citation type="submission" date="2020-06" db="EMBL/GenBank/DDBJ databases">
        <title>Legume-microbial interactions unlock mineral nutrients during tropical forest succession.</title>
        <authorList>
            <person name="Epihov D.Z."/>
        </authorList>
    </citation>
    <scope>NUCLEOTIDE SEQUENCE [LARGE SCALE GENOMIC DNA]</scope>
    <source>
        <strain evidence="3">Pan2503</strain>
    </source>
</reference>
<comment type="caution">
    <text evidence="3">The sequence shown here is derived from an EMBL/GenBank/DDBJ whole genome shotgun (WGS) entry which is preliminary data.</text>
</comment>
<dbReference type="Proteomes" id="UP000567293">
    <property type="component" value="Unassembled WGS sequence"/>
</dbReference>
<accession>A0A7V8NRU6</accession>
<protein>
    <submittedName>
        <fullName evidence="3">Uncharacterized protein</fullName>
    </submittedName>
</protein>
<proteinExistence type="predicted"/>
<feature type="region of interest" description="Disordered" evidence="1">
    <location>
        <begin position="142"/>
        <end position="162"/>
    </location>
</feature>
<evidence type="ECO:0000256" key="2">
    <source>
        <dbReference type="SAM" id="SignalP"/>
    </source>
</evidence>
<keyword evidence="2" id="KW-0732">Signal</keyword>